<protein>
    <submittedName>
        <fullName evidence="3">NifU family protein</fullName>
    </submittedName>
</protein>
<comment type="function">
    <text evidence="1">May be involved in the formation or repair of [Fe-S] clusters present in iron-sulfur proteins.</text>
</comment>
<accession>A0ABW3FZG9</accession>
<dbReference type="InterPro" id="IPR001075">
    <property type="entry name" value="NIF_FeS_clus_asmbl_NifU_C"/>
</dbReference>
<dbReference type="InterPro" id="IPR034904">
    <property type="entry name" value="FSCA_dom_sf"/>
</dbReference>
<dbReference type="Pfam" id="PF01106">
    <property type="entry name" value="NifU"/>
    <property type="match status" value="1"/>
</dbReference>
<comment type="caution">
    <text evidence="3">The sequence shown here is derived from an EMBL/GenBank/DDBJ whole genome shotgun (WGS) entry which is preliminary data.</text>
</comment>
<feature type="domain" description="NIF system FeS cluster assembly NifU C-terminal" evidence="2">
    <location>
        <begin position="91"/>
        <end position="154"/>
    </location>
</feature>
<dbReference type="SUPFAM" id="SSF117916">
    <property type="entry name" value="Fe-S cluster assembly (FSCA) domain-like"/>
    <property type="match status" value="1"/>
</dbReference>
<evidence type="ECO:0000256" key="1">
    <source>
        <dbReference type="ARBA" id="ARBA00049958"/>
    </source>
</evidence>
<keyword evidence="4" id="KW-1185">Reference proteome</keyword>
<proteinExistence type="predicted"/>
<sequence>MVDRLDDAAVRDRLTRVDELLDRIERTPGPVTESALDAVRALAEVYGEGLARVLDHADADLAGRLGADELLAHLLVLHGLHPDPPERRARRALDGLRPHLDPTGVDAELVGIAAGTARIRLSGSCRGCSASAATVEQAVVESVRSVAPELDDVEVTWGSEAPEPSLVPVEALLSRMSVRRGRS</sequence>
<evidence type="ECO:0000259" key="2">
    <source>
        <dbReference type="Pfam" id="PF01106"/>
    </source>
</evidence>
<organism evidence="3 4">
    <name type="scientific">Saccharopolyspora rosea</name>
    <dbReference type="NCBI Taxonomy" id="524884"/>
    <lineage>
        <taxon>Bacteria</taxon>
        <taxon>Bacillati</taxon>
        <taxon>Actinomycetota</taxon>
        <taxon>Actinomycetes</taxon>
        <taxon>Pseudonocardiales</taxon>
        <taxon>Pseudonocardiaceae</taxon>
        <taxon>Saccharopolyspora</taxon>
    </lineage>
</organism>
<dbReference type="RefSeq" id="WP_263247125.1">
    <property type="nucleotide sequence ID" value="NZ_BAABLT010000012.1"/>
</dbReference>
<dbReference type="Gene3D" id="3.30.300.130">
    <property type="entry name" value="Fe-S cluster assembly (FSCA)"/>
    <property type="match status" value="1"/>
</dbReference>
<gene>
    <name evidence="3" type="ORF">ACFQ16_27705</name>
</gene>
<reference evidence="4" key="1">
    <citation type="journal article" date="2019" name="Int. J. Syst. Evol. Microbiol.">
        <title>The Global Catalogue of Microorganisms (GCM) 10K type strain sequencing project: providing services to taxonomists for standard genome sequencing and annotation.</title>
        <authorList>
            <consortium name="The Broad Institute Genomics Platform"/>
            <consortium name="The Broad Institute Genome Sequencing Center for Infectious Disease"/>
            <person name="Wu L."/>
            <person name="Ma J."/>
        </authorList>
    </citation>
    <scope>NUCLEOTIDE SEQUENCE [LARGE SCALE GENOMIC DNA]</scope>
    <source>
        <strain evidence="4">CCUG 56401</strain>
    </source>
</reference>
<dbReference type="EMBL" id="JBHTIW010000036">
    <property type="protein sequence ID" value="MFD0923545.1"/>
    <property type="molecule type" value="Genomic_DNA"/>
</dbReference>
<evidence type="ECO:0000313" key="4">
    <source>
        <dbReference type="Proteomes" id="UP001597018"/>
    </source>
</evidence>
<evidence type="ECO:0000313" key="3">
    <source>
        <dbReference type="EMBL" id="MFD0923545.1"/>
    </source>
</evidence>
<name>A0ABW3FZG9_9PSEU</name>
<dbReference type="Proteomes" id="UP001597018">
    <property type="component" value="Unassembled WGS sequence"/>
</dbReference>